<keyword evidence="2" id="KW-1185">Reference proteome</keyword>
<dbReference type="Proteomes" id="UP000616151">
    <property type="component" value="Unassembled WGS sequence"/>
</dbReference>
<dbReference type="EMBL" id="JAENHL010000003">
    <property type="protein sequence ID" value="MBK1864957.1"/>
    <property type="molecule type" value="Genomic_DNA"/>
</dbReference>
<name>A0ACC5QX46_9HYPH</name>
<protein>
    <submittedName>
        <fullName evidence="1">YggT family protein</fullName>
    </submittedName>
</protein>
<reference evidence="1" key="1">
    <citation type="submission" date="2021-01" db="EMBL/GenBank/DDBJ databases">
        <authorList>
            <person name="Sun Q."/>
        </authorList>
    </citation>
    <scope>NUCLEOTIDE SEQUENCE</scope>
    <source>
        <strain evidence="1">YIM B02566</strain>
    </source>
</reference>
<accession>A0ACC5QX46</accession>
<gene>
    <name evidence="1" type="ORF">JHL16_01200</name>
</gene>
<comment type="caution">
    <text evidence="1">The sequence shown here is derived from an EMBL/GenBank/DDBJ whole genome shotgun (WGS) entry which is preliminary data.</text>
</comment>
<evidence type="ECO:0000313" key="2">
    <source>
        <dbReference type="Proteomes" id="UP000616151"/>
    </source>
</evidence>
<proteinExistence type="predicted"/>
<sequence>MISILNLIDLILNIYTWIIIAVVVMSWLIGFNIINGHNNIVRQIRYALYRLTEPVLGPIRRILPDLGGIDLSPIVALVAIWFIRSLMWEYGPRLLM</sequence>
<organism evidence="1 2">
    <name type="scientific">Taklimakanibacter albus</name>
    <dbReference type="NCBI Taxonomy" id="2800327"/>
    <lineage>
        <taxon>Bacteria</taxon>
        <taxon>Pseudomonadati</taxon>
        <taxon>Pseudomonadota</taxon>
        <taxon>Alphaproteobacteria</taxon>
        <taxon>Hyphomicrobiales</taxon>
        <taxon>Aestuariivirgaceae</taxon>
        <taxon>Taklimakanibacter</taxon>
    </lineage>
</organism>
<evidence type="ECO:0000313" key="1">
    <source>
        <dbReference type="EMBL" id="MBK1864957.1"/>
    </source>
</evidence>